<evidence type="ECO:0000313" key="5">
    <source>
        <dbReference type="Proteomes" id="UP001597362"/>
    </source>
</evidence>
<comment type="caution">
    <text evidence="4">The sequence shown here is derived from an EMBL/GenBank/DDBJ whole genome shotgun (WGS) entry which is preliminary data.</text>
</comment>
<protein>
    <submittedName>
        <fullName evidence="4">TIGR01777 family oxidoreductase</fullName>
    </submittedName>
</protein>
<evidence type="ECO:0000313" key="4">
    <source>
        <dbReference type="EMBL" id="MFD2114468.1"/>
    </source>
</evidence>
<dbReference type="PANTHER" id="PTHR11092:SF0">
    <property type="entry name" value="EPIMERASE FAMILY PROTEIN SDR39U1"/>
    <property type="match status" value="1"/>
</dbReference>
<proteinExistence type="inferred from homology"/>
<evidence type="ECO:0000259" key="2">
    <source>
        <dbReference type="Pfam" id="PF01370"/>
    </source>
</evidence>
<feature type="domain" description="NAD-dependent epimerase/dehydratase" evidence="2">
    <location>
        <begin position="3"/>
        <end position="214"/>
    </location>
</feature>
<dbReference type="Pfam" id="PF08338">
    <property type="entry name" value="DUF1731"/>
    <property type="match status" value="1"/>
</dbReference>
<evidence type="ECO:0000259" key="3">
    <source>
        <dbReference type="Pfam" id="PF08338"/>
    </source>
</evidence>
<reference evidence="5" key="1">
    <citation type="journal article" date="2019" name="Int. J. Syst. Evol. Microbiol.">
        <title>The Global Catalogue of Microorganisms (GCM) 10K type strain sequencing project: providing services to taxonomists for standard genome sequencing and annotation.</title>
        <authorList>
            <consortium name="The Broad Institute Genomics Platform"/>
            <consortium name="The Broad Institute Genome Sequencing Center for Infectious Disease"/>
            <person name="Wu L."/>
            <person name="Ma J."/>
        </authorList>
    </citation>
    <scope>NUCLEOTIDE SEQUENCE [LARGE SCALE GENOMIC DNA]</scope>
    <source>
        <strain evidence="5">GH52</strain>
    </source>
</reference>
<name>A0ABW4YFN7_9BACL</name>
<dbReference type="RefSeq" id="WP_377769448.1">
    <property type="nucleotide sequence ID" value="NZ_JBHUHO010000005.1"/>
</dbReference>
<comment type="similarity">
    <text evidence="1">Belongs to the NAD(P)-dependent epimerase/dehydratase family. SDR39U1 subfamily.</text>
</comment>
<dbReference type="EMBL" id="JBHUHO010000005">
    <property type="protein sequence ID" value="MFD2114468.1"/>
    <property type="molecule type" value="Genomic_DNA"/>
</dbReference>
<evidence type="ECO:0000256" key="1">
    <source>
        <dbReference type="ARBA" id="ARBA00009353"/>
    </source>
</evidence>
<dbReference type="InterPro" id="IPR036291">
    <property type="entry name" value="NAD(P)-bd_dom_sf"/>
</dbReference>
<dbReference type="NCBIfam" id="TIGR01777">
    <property type="entry name" value="yfcH"/>
    <property type="match status" value="1"/>
</dbReference>
<dbReference type="InterPro" id="IPR001509">
    <property type="entry name" value="Epimerase_deHydtase"/>
</dbReference>
<dbReference type="Pfam" id="PF01370">
    <property type="entry name" value="Epimerase"/>
    <property type="match status" value="1"/>
</dbReference>
<dbReference type="Gene3D" id="3.40.50.720">
    <property type="entry name" value="NAD(P)-binding Rossmann-like Domain"/>
    <property type="match status" value="1"/>
</dbReference>
<dbReference type="PANTHER" id="PTHR11092">
    <property type="entry name" value="SUGAR NUCLEOTIDE EPIMERASE RELATED"/>
    <property type="match status" value="1"/>
</dbReference>
<feature type="domain" description="DUF1731" evidence="3">
    <location>
        <begin position="248"/>
        <end position="294"/>
    </location>
</feature>
<gene>
    <name evidence="4" type="ORF">ACFSJH_01695</name>
</gene>
<dbReference type="Proteomes" id="UP001597362">
    <property type="component" value="Unassembled WGS sequence"/>
</dbReference>
<keyword evidence="5" id="KW-1185">Reference proteome</keyword>
<dbReference type="InterPro" id="IPR010099">
    <property type="entry name" value="SDR39U1"/>
</dbReference>
<sequence length="301" mass="32987">MQVLIAGGSGFVGQALAKALLQRDDEVIIVSRHSKPASNLVYSQYYTWDDITTTPSLIENVHAIVNLSGATINQRWTKKAKQNIVSSRLWSASKLADLLSFCKHNPVVVNASGISVYGNDWDTIFHENSPVTTSDFLSQVVHAWEQAADQINASRLIKLRIGVVLARKGGAFPLMCLPYRLLVGGKIGPGKQPISWIHLDDLAQLIIYCIDHNEIKGVVNGSAPHPITNNEFGKAIGRALGKPHYFPLPGWALQLVLGEMSQLLLTGQHAIPEKALNCGFKFQYPTADVAMKQIFTNSNHS</sequence>
<organism evidence="4 5">
    <name type="scientific">Paenibacillus yanchengensis</name>
    <dbReference type="NCBI Taxonomy" id="2035833"/>
    <lineage>
        <taxon>Bacteria</taxon>
        <taxon>Bacillati</taxon>
        <taxon>Bacillota</taxon>
        <taxon>Bacilli</taxon>
        <taxon>Bacillales</taxon>
        <taxon>Paenibacillaceae</taxon>
        <taxon>Paenibacillus</taxon>
    </lineage>
</organism>
<dbReference type="InterPro" id="IPR013549">
    <property type="entry name" value="DUF1731"/>
</dbReference>
<dbReference type="SUPFAM" id="SSF51735">
    <property type="entry name" value="NAD(P)-binding Rossmann-fold domains"/>
    <property type="match status" value="1"/>
</dbReference>
<accession>A0ABW4YFN7</accession>